<evidence type="ECO:0000313" key="5">
    <source>
        <dbReference type="Proteomes" id="UP000306918"/>
    </source>
</evidence>
<name>A0A4S8I0Y7_9BACT</name>
<evidence type="ECO:0000313" key="4">
    <source>
        <dbReference type="EMBL" id="THU40154.1"/>
    </source>
</evidence>
<keyword evidence="1" id="KW-0676">Redox-active center</keyword>
<dbReference type="Gene3D" id="3.40.30.10">
    <property type="entry name" value="Glutaredoxin"/>
    <property type="match status" value="1"/>
</dbReference>
<evidence type="ECO:0000256" key="2">
    <source>
        <dbReference type="SAM" id="SignalP"/>
    </source>
</evidence>
<dbReference type="CDD" id="cd02947">
    <property type="entry name" value="TRX_family"/>
    <property type="match status" value="1"/>
</dbReference>
<dbReference type="PROSITE" id="PS51352">
    <property type="entry name" value="THIOREDOXIN_2"/>
    <property type="match status" value="1"/>
</dbReference>
<gene>
    <name evidence="4" type="ORF">FAM09_09750</name>
</gene>
<dbReference type="EMBL" id="STFF01000002">
    <property type="protein sequence ID" value="THU40154.1"/>
    <property type="molecule type" value="Genomic_DNA"/>
</dbReference>
<dbReference type="InterPro" id="IPR013766">
    <property type="entry name" value="Thioredoxin_domain"/>
</dbReference>
<dbReference type="PROSITE" id="PS00194">
    <property type="entry name" value="THIOREDOXIN_1"/>
    <property type="match status" value="1"/>
</dbReference>
<dbReference type="PANTHER" id="PTHR43601">
    <property type="entry name" value="THIOREDOXIN, MITOCHONDRIAL"/>
    <property type="match status" value="1"/>
</dbReference>
<accession>A0A4S8I0Y7</accession>
<sequence length="371" mass="42936">MIMRLLFLFLAPFLNPVYSYAQSRSINFEHGSISQALSKADSANKLVFIDCYTVWCGPCKAMAAHVFTQDSVADFFNSQFINVKMDMEKGEGISMKDKYHVEAYPTYLLLNGAGKLMYRFVGGMTSDSFMAKIRKGMNPSNKVAIINERYDAGERSKELLREYIQIKMDGREVSVGIKMCNEYFDMLTPEERILPENWFLFGENKYSMYLSELHSRTFNYLADHWRDFAKVQGKAVVESKLRHMYLKIAGYTLRGWYFKNAHNEVFPYSKKEFDNYRRQIGRTELEDKKQLITLIMIAQAAGEKDTVRVSALLAKNIGGFSAENQRIGFDYISMIRNPRSTTIPHYQEVLDAIIQSNKNQNLVRTARSYKK</sequence>
<comment type="caution">
    <text evidence="4">The sequence shown here is derived from an EMBL/GenBank/DDBJ whole genome shotgun (WGS) entry which is preliminary data.</text>
</comment>
<feature type="domain" description="Thioredoxin" evidence="3">
    <location>
        <begin position="15"/>
        <end position="138"/>
    </location>
</feature>
<dbReference type="InterPro" id="IPR036249">
    <property type="entry name" value="Thioredoxin-like_sf"/>
</dbReference>
<feature type="signal peptide" evidence="2">
    <location>
        <begin position="1"/>
        <end position="21"/>
    </location>
</feature>
<dbReference type="AlphaFoldDB" id="A0A4S8I0Y7"/>
<dbReference type="Pfam" id="PF00085">
    <property type="entry name" value="Thioredoxin"/>
    <property type="match status" value="1"/>
</dbReference>
<reference evidence="4 5" key="1">
    <citation type="submission" date="2019-04" db="EMBL/GenBank/DDBJ databases">
        <title>Niastella caeni sp. nov., isolated from activated sludge.</title>
        <authorList>
            <person name="Sheng M."/>
        </authorList>
    </citation>
    <scope>NUCLEOTIDE SEQUENCE [LARGE SCALE GENOMIC DNA]</scope>
    <source>
        <strain evidence="4 5">HX-2-15</strain>
    </source>
</reference>
<protein>
    <submittedName>
        <fullName evidence="4">Thioredoxin</fullName>
    </submittedName>
</protein>
<keyword evidence="2" id="KW-0732">Signal</keyword>
<dbReference type="OrthoDB" id="120730at2"/>
<dbReference type="GO" id="GO:0045454">
    <property type="term" value="P:cell redox homeostasis"/>
    <property type="evidence" value="ECO:0007669"/>
    <property type="project" value="TreeGrafter"/>
</dbReference>
<dbReference type="PANTHER" id="PTHR43601:SF3">
    <property type="entry name" value="THIOREDOXIN, MITOCHONDRIAL"/>
    <property type="match status" value="1"/>
</dbReference>
<organism evidence="4 5">
    <name type="scientific">Niastella caeni</name>
    <dbReference type="NCBI Taxonomy" id="2569763"/>
    <lineage>
        <taxon>Bacteria</taxon>
        <taxon>Pseudomonadati</taxon>
        <taxon>Bacteroidota</taxon>
        <taxon>Chitinophagia</taxon>
        <taxon>Chitinophagales</taxon>
        <taxon>Chitinophagaceae</taxon>
        <taxon>Niastella</taxon>
    </lineage>
</organism>
<evidence type="ECO:0000259" key="3">
    <source>
        <dbReference type="PROSITE" id="PS51352"/>
    </source>
</evidence>
<dbReference type="SUPFAM" id="SSF52833">
    <property type="entry name" value="Thioredoxin-like"/>
    <property type="match status" value="1"/>
</dbReference>
<proteinExistence type="predicted"/>
<dbReference type="InterPro" id="IPR017937">
    <property type="entry name" value="Thioredoxin_CS"/>
</dbReference>
<feature type="chain" id="PRO_5020243601" evidence="2">
    <location>
        <begin position="22"/>
        <end position="371"/>
    </location>
</feature>
<keyword evidence="5" id="KW-1185">Reference proteome</keyword>
<dbReference type="Proteomes" id="UP000306918">
    <property type="component" value="Unassembled WGS sequence"/>
</dbReference>
<evidence type="ECO:0000256" key="1">
    <source>
        <dbReference type="ARBA" id="ARBA00023284"/>
    </source>
</evidence>